<dbReference type="SFLD" id="SFLDS00029">
    <property type="entry name" value="Radical_SAM"/>
    <property type="match status" value="1"/>
</dbReference>
<dbReference type="CDD" id="cd01335">
    <property type="entry name" value="Radical_SAM"/>
    <property type="match status" value="1"/>
</dbReference>
<evidence type="ECO:0000256" key="5">
    <source>
        <dbReference type="ARBA" id="ARBA00023004"/>
    </source>
</evidence>
<reference evidence="8" key="1">
    <citation type="submission" date="2019-08" db="EMBL/GenBank/DDBJ databases">
        <title>Genomic characterization of a novel candidate phylum (ARYD3) from a high temperature, high salinity tertiary oil reservoir in north central Oklahoma, USA.</title>
        <authorList>
            <person name="Youssef N.H."/>
            <person name="Yadav A."/>
            <person name="Elshahed M.S."/>
        </authorList>
    </citation>
    <scope>NUCLEOTIDE SEQUENCE [LARGE SCALE GENOMIC DNA]</scope>
    <source>
        <strain evidence="8">ARYD3</strain>
    </source>
</reference>
<keyword evidence="6" id="KW-0411">Iron-sulfur</keyword>
<dbReference type="NCBIfam" id="TIGR02495">
    <property type="entry name" value="NrdG2"/>
    <property type="match status" value="1"/>
</dbReference>
<dbReference type="AlphaFoldDB" id="A0A5D0MJY6"/>
<keyword evidence="4" id="KW-0479">Metal-binding</keyword>
<name>A0A5D0MJY6_9BACT</name>
<proteinExistence type="predicted"/>
<dbReference type="EMBL" id="VSIX01000003">
    <property type="protein sequence ID" value="TYB32225.1"/>
    <property type="molecule type" value="Genomic_DNA"/>
</dbReference>
<dbReference type="Pfam" id="PF04055">
    <property type="entry name" value="Radical_SAM"/>
    <property type="match status" value="1"/>
</dbReference>
<dbReference type="Gene3D" id="3.20.20.70">
    <property type="entry name" value="Aldolase class I"/>
    <property type="match status" value="1"/>
</dbReference>
<evidence type="ECO:0000256" key="2">
    <source>
        <dbReference type="ARBA" id="ARBA00022485"/>
    </source>
</evidence>
<keyword evidence="3" id="KW-0949">S-adenosyl-L-methionine</keyword>
<accession>A0A5D0MJY6</accession>
<keyword evidence="2" id="KW-0004">4Fe-4S</keyword>
<dbReference type="InterPro" id="IPR058240">
    <property type="entry name" value="rSAM_sf"/>
</dbReference>
<dbReference type="InterPro" id="IPR034457">
    <property type="entry name" value="Organic_radical-activating"/>
</dbReference>
<dbReference type="SFLD" id="SFLDG01094">
    <property type="entry name" value="Uncharacterised_Radical_SAM_Su"/>
    <property type="match status" value="1"/>
</dbReference>
<feature type="domain" description="Radical SAM core" evidence="7">
    <location>
        <begin position="14"/>
        <end position="228"/>
    </location>
</feature>
<organism evidence="8 9">
    <name type="scientific">Candidatus Mcinerneyibacterium aminivorans</name>
    <dbReference type="NCBI Taxonomy" id="2703815"/>
    <lineage>
        <taxon>Bacteria</taxon>
        <taxon>Candidatus Macinerneyibacteriota</taxon>
        <taxon>Candidatus Mcinerneyibacteria</taxon>
        <taxon>Candidatus Mcinerneyibacteriales</taxon>
        <taxon>Candidatus Mcinerneyibacteriaceae</taxon>
        <taxon>Candidatus Mcinerneyibacterium</taxon>
    </lineage>
</organism>
<evidence type="ECO:0000313" key="8">
    <source>
        <dbReference type="EMBL" id="TYB32225.1"/>
    </source>
</evidence>
<comment type="caution">
    <text evidence="8">The sequence shown here is derived from an EMBL/GenBank/DDBJ whole genome shotgun (WGS) entry which is preliminary data.</text>
</comment>
<evidence type="ECO:0000256" key="3">
    <source>
        <dbReference type="ARBA" id="ARBA00022691"/>
    </source>
</evidence>
<dbReference type="InterPro" id="IPR013785">
    <property type="entry name" value="Aldolase_TIM"/>
</dbReference>
<sequence length="228" mass="26369">MIGMVDLKETTLIDFPGKIAATVFTQGCNFNCAYCHNKMLIGQNIEDVIDLDSFREFIQKRKNFLEGIVFTGGEPLLYNDLGKVFKIIKSEGLDVKLDTNGSQPKKLKDLLDKDLIDYVAMDVKSDYKNYESVIGREFDLSKIENSIKIISSSNIDYEFRTTVIPEVTTIKTVKTILEDILPEDVKKYALQRYQTVEGYIQIEHTKEDWQEYIDEFGKYDFVEFRGNF</sequence>
<evidence type="ECO:0000256" key="6">
    <source>
        <dbReference type="ARBA" id="ARBA00023014"/>
    </source>
</evidence>
<evidence type="ECO:0000256" key="1">
    <source>
        <dbReference type="ARBA" id="ARBA00001966"/>
    </source>
</evidence>
<evidence type="ECO:0000256" key="4">
    <source>
        <dbReference type="ARBA" id="ARBA00022723"/>
    </source>
</evidence>
<evidence type="ECO:0000259" key="7">
    <source>
        <dbReference type="PROSITE" id="PS51918"/>
    </source>
</evidence>
<keyword evidence="5" id="KW-0408">Iron</keyword>
<dbReference type="SUPFAM" id="SSF102114">
    <property type="entry name" value="Radical SAM enzymes"/>
    <property type="match status" value="1"/>
</dbReference>
<dbReference type="InterPro" id="IPR012840">
    <property type="entry name" value="NrdG2"/>
</dbReference>
<gene>
    <name evidence="8" type="ORF">FXF47_00370</name>
</gene>
<dbReference type="GO" id="GO:0051539">
    <property type="term" value="F:4 iron, 4 sulfur cluster binding"/>
    <property type="evidence" value="ECO:0007669"/>
    <property type="project" value="UniProtKB-KW"/>
</dbReference>
<comment type="cofactor">
    <cofactor evidence="1">
        <name>[4Fe-4S] cluster</name>
        <dbReference type="ChEBI" id="CHEBI:49883"/>
    </cofactor>
</comment>
<protein>
    <submittedName>
        <fullName evidence="8">Anaerobic ribonucleoside-triphosphate reductase activating protein</fullName>
    </submittedName>
</protein>
<dbReference type="PANTHER" id="PTHR30352">
    <property type="entry name" value="PYRUVATE FORMATE-LYASE-ACTIVATING ENZYME"/>
    <property type="match status" value="1"/>
</dbReference>
<dbReference type="PROSITE" id="PS51918">
    <property type="entry name" value="RADICAL_SAM"/>
    <property type="match status" value="1"/>
</dbReference>
<dbReference type="InterPro" id="IPR007197">
    <property type="entry name" value="rSAM"/>
</dbReference>
<evidence type="ECO:0000313" key="9">
    <source>
        <dbReference type="Proteomes" id="UP000324143"/>
    </source>
</evidence>
<keyword evidence="9" id="KW-1185">Reference proteome</keyword>
<dbReference type="PANTHER" id="PTHR30352:SF13">
    <property type="entry name" value="GLYCYL-RADICAL ENZYME ACTIVATING ENZYME YJJW-RELATED"/>
    <property type="match status" value="1"/>
</dbReference>
<dbReference type="Proteomes" id="UP000324143">
    <property type="component" value="Unassembled WGS sequence"/>
</dbReference>
<dbReference type="GO" id="GO:0046872">
    <property type="term" value="F:metal ion binding"/>
    <property type="evidence" value="ECO:0007669"/>
    <property type="project" value="UniProtKB-KW"/>
</dbReference>
<dbReference type="GO" id="GO:0003824">
    <property type="term" value="F:catalytic activity"/>
    <property type="evidence" value="ECO:0007669"/>
    <property type="project" value="InterPro"/>
</dbReference>